<reference evidence="2" key="1">
    <citation type="submission" date="2016-10" db="EMBL/GenBank/DDBJ databases">
        <authorList>
            <person name="Varghese N."/>
            <person name="Submissions S."/>
        </authorList>
    </citation>
    <scope>NUCLEOTIDE SEQUENCE [LARGE SCALE GENOMIC DNA]</scope>
    <source>
        <strain evidence="2">DSM 44234</strain>
    </source>
</reference>
<dbReference type="SUPFAM" id="SSF54909">
    <property type="entry name" value="Dimeric alpha+beta barrel"/>
    <property type="match status" value="1"/>
</dbReference>
<keyword evidence="2" id="KW-1185">Reference proteome</keyword>
<dbReference type="EMBL" id="FNSA01000003">
    <property type="protein sequence ID" value="SED37686.1"/>
    <property type="molecule type" value="Genomic_DNA"/>
</dbReference>
<gene>
    <name evidence="1" type="ORF">SAMN04489793_4794</name>
</gene>
<dbReference type="Gene3D" id="3.30.70.100">
    <property type="match status" value="1"/>
</dbReference>
<dbReference type="STRING" id="57704.SAMN04489793_4794"/>
<accession>A0A1H5A5F8</accession>
<proteinExistence type="predicted"/>
<sequence>MTFADITITPVPHAKKEDYFEFSRRMAAVYRDHGATRIVDYWQADGAANQSDFHADGTSYSPGELRGIAQLVGVDTAEAVVVSVTEWPSRAARDKGNAAATQDPRVIATLDEDPVFDGKRLLGDSFDIRPYPPGE</sequence>
<dbReference type="OrthoDB" id="9792392at2"/>
<dbReference type="AlphaFoldDB" id="A0A1H5A5F8"/>
<evidence type="ECO:0000313" key="1">
    <source>
        <dbReference type="EMBL" id="SED37686.1"/>
    </source>
</evidence>
<dbReference type="KEGG" id="tsm:ASU32_20425"/>
<dbReference type="InterPro" id="IPR009874">
    <property type="entry name" value="DUF1428"/>
</dbReference>
<dbReference type="InterPro" id="IPR011008">
    <property type="entry name" value="Dimeric_a/b-barrel"/>
</dbReference>
<dbReference type="Pfam" id="PF07237">
    <property type="entry name" value="DUF1428"/>
    <property type="match status" value="1"/>
</dbReference>
<protein>
    <submittedName>
        <fullName evidence="1">Uncharacterized conserved protein YbaA, DUF1428 family</fullName>
    </submittedName>
</protein>
<name>A0A1H5A5F8_TSUTY</name>
<dbReference type="Proteomes" id="UP000182241">
    <property type="component" value="Unassembled WGS sequence"/>
</dbReference>
<organism evidence="1 2">
    <name type="scientific">Tsukamurella tyrosinosolvens</name>
    <dbReference type="NCBI Taxonomy" id="57704"/>
    <lineage>
        <taxon>Bacteria</taxon>
        <taxon>Bacillati</taxon>
        <taxon>Actinomycetota</taxon>
        <taxon>Actinomycetes</taxon>
        <taxon>Mycobacteriales</taxon>
        <taxon>Tsukamurellaceae</taxon>
        <taxon>Tsukamurella</taxon>
    </lineage>
</organism>
<dbReference type="GeneID" id="300996950"/>
<evidence type="ECO:0000313" key="2">
    <source>
        <dbReference type="Proteomes" id="UP000182241"/>
    </source>
</evidence>
<dbReference type="RefSeq" id="WP_068522772.1">
    <property type="nucleotide sequence ID" value="NZ_CBDRGN010000006.1"/>
</dbReference>